<gene>
    <name evidence="1" type="ORF">Pint_21142</name>
</gene>
<proteinExistence type="predicted"/>
<comment type="caution">
    <text evidence="1">The sequence shown here is derived from an EMBL/GenBank/DDBJ whole genome shotgun (WGS) entry which is preliminary data.</text>
</comment>
<name>A0ACC0XAW1_9ROSI</name>
<dbReference type="EMBL" id="CM047748">
    <property type="protein sequence ID" value="KAJ0013550.1"/>
    <property type="molecule type" value="Genomic_DNA"/>
</dbReference>
<organism evidence="1 2">
    <name type="scientific">Pistacia integerrima</name>
    <dbReference type="NCBI Taxonomy" id="434235"/>
    <lineage>
        <taxon>Eukaryota</taxon>
        <taxon>Viridiplantae</taxon>
        <taxon>Streptophyta</taxon>
        <taxon>Embryophyta</taxon>
        <taxon>Tracheophyta</taxon>
        <taxon>Spermatophyta</taxon>
        <taxon>Magnoliopsida</taxon>
        <taxon>eudicotyledons</taxon>
        <taxon>Gunneridae</taxon>
        <taxon>Pentapetalae</taxon>
        <taxon>rosids</taxon>
        <taxon>malvids</taxon>
        <taxon>Sapindales</taxon>
        <taxon>Anacardiaceae</taxon>
        <taxon>Pistacia</taxon>
    </lineage>
</organism>
<keyword evidence="2" id="KW-1185">Reference proteome</keyword>
<evidence type="ECO:0000313" key="1">
    <source>
        <dbReference type="EMBL" id="KAJ0013550.1"/>
    </source>
</evidence>
<dbReference type="Proteomes" id="UP001163603">
    <property type="component" value="Chromosome 13"/>
</dbReference>
<evidence type="ECO:0000313" key="2">
    <source>
        <dbReference type="Proteomes" id="UP001163603"/>
    </source>
</evidence>
<accession>A0ACC0XAW1</accession>
<reference evidence="2" key="1">
    <citation type="journal article" date="2023" name="G3 (Bethesda)">
        <title>Genome assembly and association tests identify interacting loci associated with vigor, precocity, and sex in interspecific pistachio rootstocks.</title>
        <authorList>
            <person name="Palmer W."/>
            <person name="Jacygrad E."/>
            <person name="Sagayaradj S."/>
            <person name="Cavanaugh K."/>
            <person name="Han R."/>
            <person name="Bertier L."/>
            <person name="Beede B."/>
            <person name="Kafkas S."/>
            <person name="Golino D."/>
            <person name="Preece J."/>
            <person name="Michelmore R."/>
        </authorList>
    </citation>
    <scope>NUCLEOTIDE SEQUENCE [LARGE SCALE GENOMIC DNA]</scope>
</reference>
<sequence length="492" mass="56845">MFDSSFEEIMLEISRREKQAAIVPDPDIDTYMKHRLNYDFVYISIIILLQAISVKGLKENLQTNYITKILGLYICTDSLVGDALRRGIYGEKLNSNIAGEMIQGPIKPLFMDEITHGLHISTTFQILTCLWQLAHINDATILVSLPQPSPETFDLFDDIILMAEGKIVYHGPCESVLEFFEDCGFRCPERKSIADFLQNVISRKDQAQYWFHTELAHNFVSVDIFSQKFNESPLGEKLREDLSVSYDKSKSHKDALSFNVYYLSKWQLFRACMSRESLLMKRNSLVYVLKISQLFVIALITYMVFFCTQMHVDIVDSSYYIGALDFALYTLLVDGLPEPRVWKVLPPVHYVFCGARSIIIHVPIHGLVVHHSSYCYSICLCCFVIAHAVYWNHDLKMWGFWVSPMTYGQIGLSVNDFLAPRWQNVLSKNMTMGREILSLWGQNFEGFIFWLQKLPMQSFHAKSSLRYKKVKIQAMMECMRQKGQETLPLVPI</sequence>
<protein>
    <submittedName>
        <fullName evidence="1">Uncharacterized protein</fullName>
    </submittedName>
</protein>